<feature type="compositionally biased region" description="Basic and acidic residues" evidence="1">
    <location>
        <begin position="92"/>
        <end position="101"/>
    </location>
</feature>
<keyword evidence="3" id="KW-1185">Reference proteome</keyword>
<organism evidence="2 3">
    <name type="scientific">Ilex paraguariensis</name>
    <name type="common">yerba mate</name>
    <dbReference type="NCBI Taxonomy" id="185542"/>
    <lineage>
        <taxon>Eukaryota</taxon>
        <taxon>Viridiplantae</taxon>
        <taxon>Streptophyta</taxon>
        <taxon>Embryophyta</taxon>
        <taxon>Tracheophyta</taxon>
        <taxon>Spermatophyta</taxon>
        <taxon>Magnoliopsida</taxon>
        <taxon>eudicotyledons</taxon>
        <taxon>Gunneridae</taxon>
        <taxon>Pentapetalae</taxon>
        <taxon>asterids</taxon>
        <taxon>campanulids</taxon>
        <taxon>Aquifoliales</taxon>
        <taxon>Aquifoliaceae</taxon>
        <taxon>Ilex</taxon>
    </lineage>
</organism>
<name>A0ABC8RE30_9AQUA</name>
<gene>
    <name evidence="2" type="ORF">ILEXP_LOCUS10924</name>
</gene>
<comment type="caution">
    <text evidence="2">The sequence shown here is derived from an EMBL/GenBank/DDBJ whole genome shotgun (WGS) entry which is preliminary data.</text>
</comment>
<evidence type="ECO:0000313" key="2">
    <source>
        <dbReference type="EMBL" id="CAK9143226.1"/>
    </source>
</evidence>
<protein>
    <submittedName>
        <fullName evidence="2">Uncharacterized protein</fullName>
    </submittedName>
</protein>
<dbReference type="EMBL" id="CAUOFW020001281">
    <property type="protein sequence ID" value="CAK9143226.1"/>
    <property type="molecule type" value="Genomic_DNA"/>
</dbReference>
<evidence type="ECO:0000256" key="1">
    <source>
        <dbReference type="SAM" id="MobiDB-lite"/>
    </source>
</evidence>
<sequence>MDVQSAAFPGKIQASRPKTTRKITEAPKTNAKEPPIHGQRRVFGTARNPNVPAKTTEKPIIKPPTGVSQKQPKSVQTTPSSTDVVAVPAKETTQKSPDKIKTRPKKKSVCFIDKVNEKTERNTQDGDTVAPRTPVRSPALVKPRISGTPYLSAKRCSNCRFDRLETSTYWLSQIRLAESVGKHFISAAFFQLAFESKAEPIRNLRVELKGYLARHEYLSAETRWMDVSVKYGLLKDASNAAEVDSDLGKVGASEATGTGSIDDQEKEELKEQTAEEHETKND</sequence>
<feature type="compositionally biased region" description="Basic and acidic residues" evidence="1">
    <location>
        <begin position="22"/>
        <end position="35"/>
    </location>
</feature>
<dbReference type="Proteomes" id="UP001642360">
    <property type="component" value="Unassembled WGS sequence"/>
</dbReference>
<accession>A0ABC8RE30</accession>
<reference evidence="2 3" key="1">
    <citation type="submission" date="2024-02" db="EMBL/GenBank/DDBJ databases">
        <authorList>
            <person name="Vignale AGUSTIN F."/>
            <person name="Sosa J E."/>
            <person name="Modenutti C."/>
        </authorList>
    </citation>
    <scope>NUCLEOTIDE SEQUENCE [LARGE SCALE GENOMIC DNA]</scope>
</reference>
<dbReference type="PANTHER" id="PTHR34468">
    <property type="entry name" value="MICROTUBULE-ASSOCIATED FUTSCH-LIKE PROTEIN"/>
    <property type="match status" value="1"/>
</dbReference>
<feature type="region of interest" description="Disordered" evidence="1">
    <location>
        <begin position="245"/>
        <end position="282"/>
    </location>
</feature>
<feature type="region of interest" description="Disordered" evidence="1">
    <location>
        <begin position="1"/>
        <end position="105"/>
    </location>
</feature>
<feature type="compositionally biased region" description="Basic and acidic residues" evidence="1">
    <location>
        <begin position="267"/>
        <end position="282"/>
    </location>
</feature>
<dbReference type="PANTHER" id="PTHR34468:SF3">
    <property type="entry name" value="OS03G0288900 PROTEIN"/>
    <property type="match status" value="1"/>
</dbReference>
<feature type="compositionally biased region" description="Polar residues" evidence="1">
    <location>
        <begin position="66"/>
        <end position="83"/>
    </location>
</feature>
<dbReference type="AlphaFoldDB" id="A0ABC8RE30"/>
<evidence type="ECO:0000313" key="3">
    <source>
        <dbReference type="Proteomes" id="UP001642360"/>
    </source>
</evidence>
<proteinExistence type="predicted"/>